<sequence length="37" mass="4137">MWKNVSIIFLIDTLLCSGIGVIAVFLFGCLFLTLDYP</sequence>
<proteinExistence type="predicted"/>
<dbReference type="WBParaSite" id="BTMF_0001212401-mRNA-1">
    <property type="protein sequence ID" value="BTMF_0001212401-mRNA-1"/>
    <property type="gene ID" value="BTMF_0001212401"/>
</dbReference>
<gene>
    <name evidence="2" type="ORF">BTMF_LOCUS10152</name>
</gene>
<name>A0A0R3QWL6_9BILA</name>
<protein>
    <submittedName>
        <fullName evidence="4">SSD domain-containing protein</fullName>
    </submittedName>
</protein>
<evidence type="ECO:0000313" key="4">
    <source>
        <dbReference type="WBParaSite" id="BTMF_0001212401-mRNA-1"/>
    </source>
</evidence>
<keyword evidence="1" id="KW-0472">Membrane</keyword>
<accession>A0A0R3QWL6</accession>
<reference evidence="2 3" key="2">
    <citation type="submission" date="2018-11" db="EMBL/GenBank/DDBJ databases">
        <authorList>
            <consortium name="Pathogen Informatics"/>
        </authorList>
    </citation>
    <scope>NUCLEOTIDE SEQUENCE [LARGE SCALE GENOMIC DNA]</scope>
</reference>
<keyword evidence="1" id="KW-0812">Transmembrane</keyword>
<keyword evidence="1" id="KW-1133">Transmembrane helix</keyword>
<dbReference type="Proteomes" id="UP000280834">
    <property type="component" value="Unassembled WGS sequence"/>
</dbReference>
<evidence type="ECO:0000256" key="1">
    <source>
        <dbReference type="SAM" id="Phobius"/>
    </source>
</evidence>
<keyword evidence="3" id="KW-1185">Reference proteome</keyword>
<evidence type="ECO:0000313" key="3">
    <source>
        <dbReference type="Proteomes" id="UP000280834"/>
    </source>
</evidence>
<evidence type="ECO:0000313" key="2">
    <source>
        <dbReference type="EMBL" id="VDO34488.1"/>
    </source>
</evidence>
<dbReference type="EMBL" id="UZAG01017391">
    <property type="protein sequence ID" value="VDO34488.1"/>
    <property type="molecule type" value="Genomic_DNA"/>
</dbReference>
<reference evidence="4" key="1">
    <citation type="submission" date="2017-02" db="UniProtKB">
        <authorList>
            <consortium name="WormBaseParasite"/>
        </authorList>
    </citation>
    <scope>IDENTIFICATION</scope>
</reference>
<dbReference type="AlphaFoldDB" id="A0A0R3QWL6"/>
<organism evidence="4">
    <name type="scientific">Brugia timori</name>
    <dbReference type="NCBI Taxonomy" id="42155"/>
    <lineage>
        <taxon>Eukaryota</taxon>
        <taxon>Metazoa</taxon>
        <taxon>Ecdysozoa</taxon>
        <taxon>Nematoda</taxon>
        <taxon>Chromadorea</taxon>
        <taxon>Rhabditida</taxon>
        <taxon>Spirurina</taxon>
        <taxon>Spiruromorpha</taxon>
        <taxon>Filarioidea</taxon>
        <taxon>Onchocercidae</taxon>
        <taxon>Brugia</taxon>
    </lineage>
</organism>
<dbReference type="PROSITE" id="PS51257">
    <property type="entry name" value="PROKAR_LIPOPROTEIN"/>
    <property type="match status" value="1"/>
</dbReference>
<feature type="transmembrane region" description="Helical" evidence="1">
    <location>
        <begin position="7"/>
        <end position="34"/>
    </location>
</feature>